<organism evidence="3 4">
    <name type="scientific">Malus domestica</name>
    <name type="common">Apple</name>
    <name type="synonym">Pyrus malus</name>
    <dbReference type="NCBI Taxonomy" id="3750"/>
    <lineage>
        <taxon>Eukaryota</taxon>
        <taxon>Viridiplantae</taxon>
        <taxon>Streptophyta</taxon>
        <taxon>Embryophyta</taxon>
        <taxon>Tracheophyta</taxon>
        <taxon>Spermatophyta</taxon>
        <taxon>Magnoliopsida</taxon>
        <taxon>eudicotyledons</taxon>
        <taxon>Gunneridae</taxon>
        <taxon>Pentapetalae</taxon>
        <taxon>rosids</taxon>
        <taxon>fabids</taxon>
        <taxon>Rosales</taxon>
        <taxon>Rosaceae</taxon>
        <taxon>Amygdaloideae</taxon>
        <taxon>Maleae</taxon>
        <taxon>Malus</taxon>
    </lineage>
</organism>
<dbReference type="CDD" id="cd06222">
    <property type="entry name" value="RNase_H_like"/>
    <property type="match status" value="1"/>
</dbReference>
<sequence length="212" mass="23968">MINVIVFVSRRRVRLMLLIIIMIIMGLLIAIGKSTQFIHEPRGPPVDVNVDEYLMRSLDAENQMLPQLPPEIAEYNYENQIPPLALPTSGMDYGDHGLVGASNPSPFGIWSESLLTCPTLKEVEAKIILTGMKLALEPNLEHIVIEDDSKLMIDAIKYRGIKRSWRIFLITIVICQKVSLCHSITWKWFLRSSNRAAHAAVSLANSRVRFMS</sequence>
<keyword evidence="1" id="KW-0472">Membrane</keyword>
<evidence type="ECO:0000313" key="3">
    <source>
        <dbReference type="EMBL" id="RXI02538.1"/>
    </source>
</evidence>
<reference evidence="3 4" key="1">
    <citation type="submission" date="2018-10" db="EMBL/GenBank/DDBJ databases">
        <title>A high-quality apple genome assembly.</title>
        <authorList>
            <person name="Hu J."/>
        </authorList>
    </citation>
    <scope>NUCLEOTIDE SEQUENCE [LARGE SCALE GENOMIC DNA]</scope>
    <source>
        <strain evidence="4">cv. HFTH1</strain>
        <tissue evidence="3">Young leaf</tissue>
    </source>
</reference>
<feature type="domain" description="RNase H type-1" evidence="2">
    <location>
        <begin position="111"/>
        <end position="202"/>
    </location>
</feature>
<dbReference type="InterPro" id="IPR002156">
    <property type="entry name" value="RNaseH_domain"/>
</dbReference>
<keyword evidence="4" id="KW-1185">Reference proteome</keyword>
<proteinExistence type="predicted"/>
<dbReference type="InterPro" id="IPR044730">
    <property type="entry name" value="RNase_H-like_dom_plant"/>
</dbReference>
<dbReference type="EMBL" id="RDQH01000329">
    <property type="protein sequence ID" value="RXI02538.1"/>
    <property type="molecule type" value="Genomic_DNA"/>
</dbReference>
<dbReference type="GO" id="GO:0003676">
    <property type="term" value="F:nucleic acid binding"/>
    <property type="evidence" value="ECO:0007669"/>
    <property type="project" value="InterPro"/>
</dbReference>
<dbReference type="SUPFAM" id="SSF53098">
    <property type="entry name" value="Ribonuclease H-like"/>
    <property type="match status" value="1"/>
</dbReference>
<comment type="caution">
    <text evidence="3">The sequence shown here is derived from an EMBL/GenBank/DDBJ whole genome shotgun (WGS) entry which is preliminary data.</text>
</comment>
<dbReference type="InterPro" id="IPR012337">
    <property type="entry name" value="RNaseH-like_sf"/>
</dbReference>
<dbReference type="Gene3D" id="3.30.420.10">
    <property type="entry name" value="Ribonuclease H-like superfamily/Ribonuclease H"/>
    <property type="match status" value="1"/>
</dbReference>
<dbReference type="Proteomes" id="UP000290289">
    <property type="component" value="Chromosome 3"/>
</dbReference>
<protein>
    <recommendedName>
        <fullName evidence="2">RNase H type-1 domain-containing protein</fullName>
    </recommendedName>
</protein>
<evidence type="ECO:0000256" key="1">
    <source>
        <dbReference type="SAM" id="Phobius"/>
    </source>
</evidence>
<dbReference type="InterPro" id="IPR036397">
    <property type="entry name" value="RNaseH_sf"/>
</dbReference>
<dbReference type="AlphaFoldDB" id="A0A498K531"/>
<keyword evidence="1" id="KW-0812">Transmembrane</keyword>
<name>A0A498K531_MALDO</name>
<dbReference type="GO" id="GO:0004523">
    <property type="term" value="F:RNA-DNA hybrid ribonuclease activity"/>
    <property type="evidence" value="ECO:0007669"/>
    <property type="project" value="InterPro"/>
</dbReference>
<feature type="transmembrane region" description="Helical" evidence="1">
    <location>
        <begin position="12"/>
        <end position="32"/>
    </location>
</feature>
<dbReference type="Pfam" id="PF13456">
    <property type="entry name" value="RVT_3"/>
    <property type="match status" value="1"/>
</dbReference>
<gene>
    <name evidence="3" type="ORF">DVH24_002616</name>
</gene>
<accession>A0A498K531</accession>
<evidence type="ECO:0000259" key="2">
    <source>
        <dbReference type="Pfam" id="PF13456"/>
    </source>
</evidence>
<keyword evidence="1" id="KW-1133">Transmembrane helix</keyword>
<evidence type="ECO:0000313" key="4">
    <source>
        <dbReference type="Proteomes" id="UP000290289"/>
    </source>
</evidence>